<dbReference type="RefSeq" id="WP_379891469.1">
    <property type="nucleotide sequence ID" value="NZ_CBCSCT010000008.1"/>
</dbReference>
<keyword evidence="2" id="KW-1185">Reference proteome</keyword>
<comment type="caution">
    <text evidence="1">The sequence shown here is derived from an EMBL/GenBank/DDBJ whole genome shotgun (WGS) entry which is preliminary data.</text>
</comment>
<protein>
    <submittedName>
        <fullName evidence="1">Uncharacterized protein</fullName>
    </submittedName>
</protein>
<organism evidence="1 2">
    <name type="scientific">Marinicrinis lubricantis</name>
    <dbReference type="NCBI Taxonomy" id="2086470"/>
    <lineage>
        <taxon>Bacteria</taxon>
        <taxon>Bacillati</taxon>
        <taxon>Bacillota</taxon>
        <taxon>Bacilli</taxon>
        <taxon>Bacillales</taxon>
        <taxon>Paenibacillaceae</taxon>
    </lineage>
</organism>
<accession>A0ABW1IH63</accession>
<dbReference type="Proteomes" id="UP001596250">
    <property type="component" value="Unassembled WGS sequence"/>
</dbReference>
<name>A0ABW1IH63_9BACL</name>
<proteinExistence type="predicted"/>
<gene>
    <name evidence="1" type="ORF">ACFPXP_00690</name>
</gene>
<reference evidence="2" key="1">
    <citation type="journal article" date="2019" name="Int. J. Syst. Evol. Microbiol.">
        <title>The Global Catalogue of Microorganisms (GCM) 10K type strain sequencing project: providing services to taxonomists for standard genome sequencing and annotation.</title>
        <authorList>
            <consortium name="The Broad Institute Genomics Platform"/>
            <consortium name="The Broad Institute Genome Sequencing Center for Infectious Disease"/>
            <person name="Wu L."/>
            <person name="Ma J."/>
        </authorList>
    </citation>
    <scope>NUCLEOTIDE SEQUENCE [LARGE SCALE GENOMIC DNA]</scope>
    <source>
        <strain evidence="2">CCM 8749</strain>
    </source>
</reference>
<sequence length="935" mass="102854">MASNTPNLELLKKDPNMDGNDTFDIKTMLNDNWDKIDEEIGRVRAQMDQDNVQTATLQRGLNVLNTDRVSGVNISEIKGRTLINFDKNGKLDELSDLLKLDYPSNFTTELSDGGVKVTVTAATSYITFRTPVMANIYSVYGEGTYLFAVDIKKPNNRRFSIQEHGNDFTAIGSTTANLTEYTTVFAPVGISSTNNQSMRFGFDGGLDVGDYVVLKDARIYKLTAEEVDWINSGRTAEEVSKEYPYVHGMQSLMNPYVIAKGKNLVPPFTRWAITTTASRAEVISPYELELVAQSDGAAYVTESPKLSVMVGANYVYSAEHNGRLVVLFYDSSGVLLSSATSLDQYMAFTVPVGTAHIKTRVDNGNIAGEYRFKNTMLNLGSEPLPFEPYEEQYAYIQETIREGERLYEDNGKLMKWTTKGYKVLDGSLDWAFSATFNGYKRVSAFIGGGITNTDLVTKYNGKPLESSFGTVNFTGGDQSRLSTDNAICISVSNADSGWGDNYTPTVDEIKAYFMGWKMTAKGASFTDPYNGTGTKAWVELLNVMDAPNAKYTETLPTTLATNYTPYQLQYNLATPYAKEVDVVGDISLIEGTNALEFGEGVVIEMAKLYKSSTGYDWNPALAGYEPKYRPLRILAILKNGQLDTGSWTINSWTLTSPPAYKDDAWAKLAFDKYDANAVYHVVYEAREKYKLTTKAETVQIEYNASQKSVIDQAVMDIADHKTETDLKIKAIRGGGRFDGRISAPQVDVSGNSVEGIRVFRDKELLPDGTNVGDGISLSWYNDIARLRLFGSVPSASENEFQIQGIGNIVRFAVDQYGNAKAGGKDLDAIESTGTNANGGYIRYRNGLQLCWGSTSIGNIAVNAWNNVVVTLPASYDGPRYSALLSFQAFGAAGANVWQKIAAEAYQSSSFRVVLAQSSASSLSQGIAWFTIGFWK</sequence>
<evidence type="ECO:0000313" key="1">
    <source>
        <dbReference type="EMBL" id="MFC5985025.1"/>
    </source>
</evidence>
<dbReference type="EMBL" id="JBHSQV010000002">
    <property type="protein sequence ID" value="MFC5985025.1"/>
    <property type="molecule type" value="Genomic_DNA"/>
</dbReference>
<evidence type="ECO:0000313" key="2">
    <source>
        <dbReference type="Proteomes" id="UP001596250"/>
    </source>
</evidence>